<reference evidence="3" key="1">
    <citation type="journal article" date="2001" name="J. Nat. Prod.">
        <title>Cloning, sequencing, and heterologous expression of the elmGHIJ genes involved in the biosynthesis of the polyketide antibiotic elloramycin from Streptomyces olivaceus Tu2353.</title>
        <authorList>
            <person name="Rafanan E.R. Jr"/>
            <person name="Le L."/>
            <person name="Zhao L."/>
            <person name="Decker H."/>
            <person name="Shen B."/>
        </authorList>
    </citation>
    <scope>NUCLEOTIDE SEQUENCE</scope>
    <source>
        <strain evidence="3">Tu 2353</strain>
    </source>
</reference>
<name>Q9L4X8_STROV</name>
<dbReference type="PANTHER" id="PTHR36114">
    <property type="entry name" value="16.7 KDA PROTEIN IN WHIE LOCUS"/>
    <property type="match status" value="1"/>
</dbReference>
<dbReference type="Pfam" id="PF07883">
    <property type="entry name" value="Cupin_2"/>
    <property type="match status" value="1"/>
</dbReference>
<evidence type="ECO:0000313" key="4">
    <source>
        <dbReference type="EMBL" id="CAP12599.1"/>
    </source>
</evidence>
<feature type="domain" description="Cupin type-2" evidence="2">
    <location>
        <begin position="45"/>
        <end position="110"/>
    </location>
</feature>
<dbReference type="Gene3D" id="2.60.120.10">
    <property type="entry name" value="Jelly Rolls"/>
    <property type="match status" value="1"/>
</dbReference>
<accession>Q9L4X8</accession>
<dbReference type="PANTHER" id="PTHR36114:SF1">
    <property type="entry name" value="16.7 KDA PROTEIN IN WHIE LOCUS"/>
    <property type="match status" value="1"/>
</dbReference>
<dbReference type="InterPro" id="IPR011051">
    <property type="entry name" value="RmlC_Cupin_sf"/>
</dbReference>
<feature type="region of interest" description="Disordered" evidence="1">
    <location>
        <begin position="1"/>
        <end position="24"/>
    </location>
</feature>
<dbReference type="InterPro" id="IPR016672">
    <property type="entry name" value="Polyketide_Synth_CurC_prd"/>
</dbReference>
<sequence length="143" mass="15251">MTAQTPPPVIGVDDVTPSTRQGGRTRALLTPTSAGATGGFLGTLDLGPGERISEHYHPYSDKYLYAVAGSVVVEVDGHEITLGTDQALLVTRGMRHRFHNRTEAPARLVFQISPLAPRPDLGHVDTEPVPRPQDAPPTVGGVR</sequence>
<dbReference type="PIRSF" id="PIRSF016602">
    <property type="entry name" value="CurC_prd"/>
    <property type="match status" value="1"/>
</dbReference>
<dbReference type="InterPro" id="IPR052044">
    <property type="entry name" value="PKS_Associated_Protein"/>
</dbReference>
<proteinExistence type="predicted"/>
<protein>
    <submittedName>
        <fullName evidence="3">ElmJ</fullName>
    </submittedName>
    <submittedName>
        <fullName evidence="4">Third ring cyclase</fullName>
    </submittedName>
</protein>
<dbReference type="EMBL" id="AF263463">
    <property type="protein sequence ID" value="AAF73053.1"/>
    <property type="molecule type" value="Genomic_DNA"/>
</dbReference>
<dbReference type="AlphaFoldDB" id="Q9L4X8"/>
<dbReference type="InterPro" id="IPR014710">
    <property type="entry name" value="RmlC-like_jellyroll"/>
</dbReference>
<evidence type="ECO:0000259" key="2">
    <source>
        <dbReference type="Pfam" id="PF07883"/>
    </source>
</evidence>
<dbReference type="SUPFAM" id="SSF51182">
    <property type="entry name" value="RmlC-like cupins"/>
    <property type="match status" value="1"/>
</dbReference>
<reference evidence="4" key="2">
    <citation type="journal article" date="2008" name="Microbiology">
        <title>Biosynthesis of elloramycin in Streptomyces olivaceus requires glycosylation by enzymes encoded outside the aglycon cluster.</title>
        <authorList>
            <person name="Ramos A."/>
            <person name="Lombo F."/>
            <person name="Brana A.F."/>
            <person name="Rohr J."/>
            <person name="Mendez C."/>
            <person name="Salas J.A."/>
        </authorList>
    </citation>
    <scope>NUCLEOTIDE SEQUENCE</scope>
    <source>
        <strain evidence="4">Tu 2353</strain>
    </source>
</reference>
<dbReference type="InterPro" id="IPR013096">
    <property type="entry name" value="Cupin_2"/>
</dbReference>
<dbReference type="EMBL" id="AM900040">
    <property type="protein sequence ID" value="CAP12599.1"/>
    <property type="molecule type" value="Genomic_DNA"/>
</dbReference>
<dbReference type="CDD" id="cd06991">
    <property type="entry name" value="cupin_TcmJ-like"/>
    <property type="match status" value="1"/>
</dbReference>
<gene>
    <name evidence="3" type="primary">elmJ</name>
</gene>
<evidence type="ECO:0000256" key="1">
    <source>
        <dbReference type="SAM" id="MobiDB-lite"/>
    </source>
</evidence>
<dbReference type="BioCyc" id="MetaCyc:MONOMER-18597"/>
<evidence type="ECO:0000313" key="3">
    <source>
        <dbReference type="EMBL" id="AAF73053.1"/>
    </source>
</evidence>
<organism evidence="3">
    <name type="scientific">Streptomyces olivaceus</name>
    <dbReference type="NCBI Taxonomy" id="47716"/>
    <lineage>
        <taxon>Bacteria</taxon>
        <taxon>Bacillati</taxon>
        <taxon>Actinomycetota</taxon>
        <taxon>Actinomycetes</taxon>
        <taxon>Kitasatosporales</taxon>
        <taxon>Streptomycetaceae</taxon>
        <taxon>Streptomyces</taxon>
    </lineage>
</organism>
<feature type="region of interest" description="Disordered" evidence="1">
    <location>
        <begin position="119"/>
        <end position="143"/>
    </location>
</feature>